<organism evidence="2 3">
    <name type="scientific">Allokutzneria multivorans</name>
    <dbReference type="NCBI Taxonomy" id="1142134"/>
    <lineage>
        <taxon>Bacteria</taxon>
        <taxon>Bacillati</taxon>
        <taxon>Actinomycetota</taxon>
        <taxon>Actinomycetes</taxon>
        <taxon>Pseudonocardiales</taxon>
        <taxon>Pseudonocardiaceae</taxon>
        <taxon>Allokutzneria</taxon>
    </lineage>
</organism>
<proteinExistence type="predicted"/>
<evidence type="ECO:0000313" key="2">
    <source>
        <dbReference type="EMBL" id="GAA4014080.1"/>
    </source>
</evidence>
<keyword evidence="1" id="KW-0472">Membrane</keyword>
<feature type="transmembrane region" description="Helical" evidence="1">
    <location>
        <begin position="50"/>
        <end position="76"/>
    </location>
</feature>
<reference evidence="3" key="1">
    <citation type="journal article" date="2019" name="Int. J. Syst. Evol. Microbiol.">
        <title>The Global Catalogue of Microorganisms (GCM) 10K type strain sequencing project: providing services to taxonomists for standard genome sequencing and annotation.</title>
        <authorList>
            <consortium name="The Broad Institute Genomics Platform"/>
            <consortium name="The Broad Institute Genome Sequencing Center for Infectious Disease"/>
            <person name="Wu L."/>
            <person name="Ma J."/>
        </authorList>
    </citation>
    <scope>NUCLEOTIDE SEQUENCE [LARGE SCALE GENOMIC DNA]</scope>
    <source>
        <strain evidence="3">JCM 17342</strain>
    </source>
</reference>
<gene>
    <name evidence="2" type="ORF">GCM10022247_41120</name>
</gene>
<keyword evidence="3" id="KW-1185">Reference proteome</keyword>
<evidence type="ECO:0000313" key="3">
    <source>
        <dbReference type="Proteomes" id="UP001501747"/>
    </source>
</evidence>
<keyword evidence="1" id="KW-1133">Transmembrane helix</keyword>
<comment type="caution">
    <text evidence="2">The sequence shown here is derived from an EMBL/GenBank/DDBJ whole genome shotgun (WGS) entry which is preliminary data.</text>
</comment>
<accession>A0ABP7SN57</accession>
<protein>
    <submittedName>
        <fullName evidence="2">Uncharacterized protein</fullName>
    </submittedName>
</protein>
<sequence length="77" mass="7887">MFGGAMVSLAAANYVFADRLVTFLAILLTIVIGLLMTGEPRTDGTSRGRIAVAIAAPLLVIAAAVILPSGGVGLLWF</sequence>
<evidence type="ECO:0000256" key="1">
    <source>
        <dbReference type="SAM" id="Phobius"/>
    </source>
</evidence>
<keyword evidence="1" id="KW-0812">Transmembrane</keyword>
<dbReference type="EMBL" id="BAABAL010000016">
    <property type="protein sequence ID" value="GAA4014080.1"/>
    <property type="molecule type" value="Genomic_DNA"/>
</dbReference>
<name>A0ABP7SN57_9PSEU</name>
<dbReference type="Proteomes" id="UP001501747">
    <property type="component" value="Unassembled WGS sequence"/>
</dbReference>
<feature type="transmembrane region" description="Helical" evidence="1">
    <location>
        <begin position="20"/>
        <end position="38"/>
    </location>
</feature>